<dbReference type="OrthoDB" id="6079484at2759"/>
<evidence type="ECO:0000256" key="1">
    <source>
        <dbReference type="SAM" id="MobiDB-lite"/>
    </source>
</evidence>
<organism evidence="2 3">
    <name type="scientific">Imshaugia aleurites</name>
    <dbReference type="NCBI Taxonomy" id="172621"/>
    <lineage>
        <taxon>Eukaryota</taxon>
        <taxon>Fungi</taxon>
        <taxon>Dikarya</taxon>
        <taxon>Ascomycota</taxon>
        <taxon>Pezizomycotina</taxon>
        <taxon>Lecanoromycetes</taxon>
        <taxon>OSLEUM clade</taxon>
        <taxon>Lecanoromycetidae</taxon>
        <taxon>Lecanorales</taxon>
        <taxon>Lecanorineae</taxon>
        <taxon>Parmeliaceae</taxon>
        <taxon>Imshaugia</taxon>
    </lineage>
</organism>
<evidence type="ECO:0000313" key="2">
    <source>
        <dbReference type="EMBL" id="CAF9908899.1"/>
    </source>
</evidence>
<feature type="region of interest" description="Disordered" evidence="1">
    <location>
        <begin position="278"/>
        <end position="433"/>
    </location>
</feature>
<proteinExistence type="predicted"/>
<keyword evidence="3" id="KW-1185">Reference proteome</keyword>
<comment type="caution">
    <text evidence="2">The sequence shown here is derived from an EMBL/GenBank/DDBJ whole genome shotgun (WGS) entry which is preliminary data.</text>
</comment>
<dbReference type="EMBL" id="CAJPDT010000005">
    <property type="protein sequence ID" value="CAF9908899.1"/>
    <property type="molecule type" value="Genomic_DNA"/>
</dbReference>
<dbReference type="Proteomes" id="UP000664534">
    <property type="component" value="Unassembled WGS sequence"/>
</dbReference>
<dbReference type="Gene3D" id="2.40.70.10">
    <property type="entry name" value="Acid Proteases"/>
    <property type="match status" value="1"/>
</dbReference>
<reference evidence="2" key="1">
    <citation type="submission" date="2021-03" db="EMBL/GenBank/DDBJ databases">
        <authorList>
            <person name="Tagirdzhanova G."/>
        </authorList>
    </citation>
    <scope>NUCLEOTIDE SEQUENCE</scope>
</reference>
<dbReference type="AlphaFoldDB" id="A0A8H3ELY2"/>
<dbReference type="InterPro" id="IPR021109">
    <property type="entry name" value="Peptidase_aspartic_dom_sf"/>
</dbReference>
<feature type="compositionally biased region" description="Basic and acidic residues" evidence="1">
    <location>
        <begin position="408"/>
        <end position="425"/>
    </location>
</feature>
<gene>
    <name evidence="2" type="ORF">IMSHALPRED_007532</name>
</gene>
<sequence>MTLDFARKQRFKIVPKRVPFELANGSVQYSIGYTLLSCALTRDQQKTRPHEFYIFATCIEPLILGRSLLYDVGILRPPVDRHLPSLFCDKEENSLVGENPLGETVFLRPKVRIHLRHSGGIRKILAVPDKGSDVNVMSLAFAQSLGYNIDRQGTSQRTLQVANGLMIRSVGIVCASFEIDMSRARLDLMQKHFAVVVNFPFDIAFGNAFIRELKVFEANLSCLEWVHVREELPLLCPFMTAVHAGENCKKSGTRPTEHPTQQLLKTAADRVADMEAEENLKATEKAAEEKRQRQEQEEKWRKAAAEGKLRRQAQEENLRRQAEEEKRQEKAEKEKLRRQAQEEKRQKEAEEERSRQVEERPRIVRDEPANGGIENNETERKPRKNEKRREEERSPRTHFSLGGLTGIFRKENSAETRKDRQESKSKRGWHKVL</sequence>
<accession>A0A8H3ELY2</accession>
<dbReference type="CDD" id="cd00303">
    <property type="entry name" value="retropepsin_like"/>
    <property type="match status" value="1"/>
</dbReference>
<evidence type="ECO:0000313" key="3">
    <source>
        <dbReference type="Proteomes" id="UP000664534"/>
    </source>
</evidence>
<protein>
    <submittedName>
        <fullName evidence="2">Uncharacterized protein</fullName>
    </submittedName>
</protein>
<name>A0A8H3ELY2_9LECA</name>
<feature type="compositionally biased region" description="Basic and acidic residues" evidence="1">
    <location>
        <begin position="278"/>
        <end position="368"/>
    </location>
</feature>